<keyword evidence="2" id="KW-1185">Reference proteome</keyword>
<sequence>MKPQKIVDRATWEAERLELMAAEKEFTRQRDALSAKRREMPWVKIEKDYRFETERGEEGLLQLFGSCDQLVVYHFMYGPDWKQGCKSCSFWADSFDHNTAHFAARDVSFKAISRAPMDVFMPFKKRMGWSFDWVSSAPSDFNFDFEVSFNEEEEGRYNYKPFSGGTEMPGISVFARDGADIYHTYSTFSRGLDLMNATYNYLDLTPKGRDEDGLGYAMEWLKHKDSY</sequence>
<gene>
    <name evidence="1" type="ORF">GCM10007879_31150</name>
</gene>
<dbReference type="InterPro" id="IPR036249">
    <property type="entry name" value="Thioredoxin-like_sf"/>
</dbReference>
<dbReference type="Pfam" id="PF05988">
    <property type="entry name" value="DUF899"/>
    <property type="match status" value="1"/>
</dbReference>
<dbReference type="Proteomes" id="UP001161405">
    <property type="component" value="Unassembled WGS sequence"/>
</dbReference>
<protein>
    <recommendedName>
        <fullName evidence="3">DUF899 domain-containing protein</fullName>
    </recommendedName>
</protein>
<reference evidence="1" key="1">
    <citation type="journal article" date="2014" name="Int. J. Syst. Evol. Microbiol.">
        <title>Complete genome of a new Firmicutes species belonging to the dominant human colonic microbiota ('Ruminococcus bicirculans') reveals two chromosomes and a selective capacity to utilize plant glucans.</title>
        <authorList>
            <consortium name="NISC Comparative Sequencing Program"/>
            <person name="Wegmann U."/>
            <person name="Louis P."/>
            <person name="Goesmann A."/>
            <person name="Henrissat B."/>
            <person name="Duncan S.H."/>
            <person name="Flint H.J."/>
        </authorList>
    </citation>
    <scope>NUCLEOTIDE SEQUENCE</scope>
    <source>
        <strain evidence="1">NBRC 107169</strain>
    </source>
</reference>
<reference evidence="1" key="2">
    <citation type="submission" date="2023-01" db="EMBL/GenBank/DDBJ databases">
        <title>Draft genome sequence of Maritalea porphyrae strain NBRC 107169.</title>
        <authorList>
            <person name="Sun Q."/>
            <person name="Mori K."/>
        </authorList>
    </citation>
    <scope>NUCLEOTIDE SEQUENCE</scope>
    <source>
        <strain evidence="1">NBRC 107169</strain>
    </source>
</reference>
<dbReference type="RefSeq" id="WP_284365964.1">
    <property type="nucleotide sequence ID" value="NZ_BSNI01000002.1"/>
</dbReference>
<evidence type="ECO:0000313" key="1">
    <source>
        <dbReference type="EMBL" id="GLQ18866.1"/>
    </source>
</evidence>
<comment type="caution">
    <text evidence="1">The sequence shown here is derived from an EMBL/GenBank/DDBJ whole genome shotgun (WGS) entry which is preliminary data.</text>
</comment>
<name>A0ABQ5UUB5_9HYPH</name>
<evidence type="ECO:0000313" key="2">
    <source>
        <dbReference type="Proteomes" id="UP001161405"/>
    </source>
</evidence>
<dbReference type="EMBL" id="BSNI01000002">
    <property type="protein sequence ID" value="GLQ18866.1"/>
    <property type="molecule type" value="Genomic_DNA"/>
</dbReference>
<dbReference type="SUPFAM" id="SSF52833">
    <property type="entry name" value="Thioredoxin-like"/>
    <property type="match status" value="1"/>
</dbReference>
<dbReference type="InterPro" id="IPR010296">
    <property type="entry name" value="DUF899_thioredox"/>
</dbReference>
<proteinExistence type="predicted"/>
<accession>A0ABQ5UUB5</accession>
<organism evidence="1 2">
    <name type="scientific">Maritalea porphyrae</name>
    <dbReference type="NCBI Taxonomy" id="880732"/>
    <lineage>
        <taxon>Bacteria</taxon>
        <taxon>Pseudomonadati</taxon>
        <taxon>Pseudomonadota</taxon>
        <taxon>Alphaproteobacteria</taxon>
        <taxon>Hyphomicrobiales</taxon>
        <taxon>Devosiaceae</taxon>
        <taxon>Maritalea</taxon>
    </lineage>
</organism>
<evidence type="ECO:0008006" key="3">
    <source>
        <dbReference type="Google" id="ProtNLM"/>
    </source>
</evidence>